<evidence type="ECO:0000313" key="1">
    <source>
        <dbReference type="EMBL" id="GBN16553.1"/>
    </source>
</evidence>
<dbReference type="EMBL" id="BGPR01006163">
    <property type="protein sequence ID" value="GBN16553.1"/>
    <property type="molecule type" value="Genomic_DNA"/>
</dbReference>
<protein>
    <submittedName>
        <fullName evidence="1">Uncharacterized protein</fullName>
    </submittedName>
</protein>
<accession>A0A4Y2LR84</accession>
<sequence>MPRKCVFNALWLTRREYSAWIAVSDSKTKARCRLCIKDFDIGRMGESALKSHMAVLRHSMSIQPHHDTHNLRF</sequence>
<proteinExistence type="predicted"/>
<keyword evidence="2" id="KW-1185">Reference proteome</keyword>
<dbReference type="Proteomes" id="UP000499080">
    <property type="component" value="Unassembled WGS sequence"/>
</dbReference>
<evidence type="ECO:0000313" key="2">
    <source>
        <dbReference type="Proteomes" id="UP000499080"/>
    </source>
</evidence>
<reference evidence="1 2" key="1">
    <citation type="journal article" date="2019" name="Sci. Rep.">
        <title>Orb-weaving spider Araneus ventricosus genome elucidates the spidroin gene catalogue.</title>
        <authorList>
            <person name="Kono N."/>
            <person name="Nakamura H."/>
            <person name="Ohtoshi R."/>
            <person name="Moran D.A.P."/>
            <person name="Shinohara A."/>
            <person name="Yoshida Y."/>
            <person name="Fujiwara M."/>
            <person name="Mori M."/>
            <person name="Tomita M."/>
            <person name="Arakawa K."/>
        </authorList>
    </citation>
    <scope>NUCLEOTIDE SEQUENCE [LARGE SCALE GENOMIC DNA]</scope>
</reference>
<comment type="caution">
    <text evidence="1">The sequence shown here is derived from an EMBL/GenBank/DDBJ whole genome shotgun (WGS) entry which is preliminary data.</text>
</comment>
<gene>
    <name evidence="1" type="ORF">AVEN_227754_1</name>
</gene>
<dbReference type="OrthoDB" id="6689096at2759"/>
<organism evidence="1 2">
    <name type="scientific">Araneus ventricosus</name>
    <name type="common">Orbweaver spider</name>
    <name type="synonym">Epeira ventricosa</name>
    <dbReference type="NCBI Taxonomy" id="182803"/>
    <lineage>
        <taxon>Eukaryota</taxon>
        <taxon>Metazoa</taxon>
        <taxon>Ecdysozoa</taxon>
        <taxon>Arthropoda</taxon>
        <taxon>Chelicerata</taxon>
        <taxon>Arachnida</taxon>
        <taxon>Araneae</taxon>
        <taxon>Araneomorphae</taxon>
        <taxon>Entelegynae</taxon>
        <taxon>Araneoidea</taxon>
        <taxon>Araneidae</taxon>
        <taxon>Araneus</taxon>
    </lineage>
</organism>
<name>A0A4Y2LR84_ARAVE</name>
<dbReference type="AlphaFoldDB" id="A0A4Y2LR84"/>